<keyword evidence="3" id="KW-1185">Reference proteome</keyword>
<sequence>MSTPLEYVVGQSSQGSGQSSGWGSSHEDPYKRFRHKQKLKLQASQLKDRRSSKRPKTDQQKPLWQRHQSLNSVPKISNKPSCPKCRKKHAGQCRAGQGVCYKFCTPGQFVKECPLLKQLTTGGVCVMTAYQVNPDTTEVTGNIMIVCVRSIALVDFGATR</sequence>
<feature type="region of interest" description="Disordered" evidence="1">
    <location>
        <begin position="1"/>
        <end position="75"/>
    </location>
</feature>
<protein>
    <submittedName>
        <fullName evidence="2">Alcohol dehydrogenase class-3-like</fullName>
    </submittedName>
</protein>
<evidence type="ECO:0000313" key="3">
    <source>
        <dbReference type="Proteomes" id="UP000250235"/>
    </source>
</evidence>
<evidence type="ECO:0000313" key="2">
    <source>
        <dbReference type="EMBL" id="KZV54982.1"/>
    </source>
</evidence>
<gene>
    <name evidence="2" type="ORF">F511_36796</name>
</gene>
<reference evidence="2 3" key="1">
    <citation type="journal article" date="2015" name="Proc. Natl. Acad. Sci. U.S.A.">
        <title>The resurrection genome of Boea hygrometrica: A blueprint for survival of dehydration.</title>
        <authorList>
            <person name="Xiao L."/>
            <person name="Yang G."/>
            <person name="Zhang L."/>
            <person name="Yang X."/>
            <person name="Zhao S."/>
            <person name="Ji Z."/>
            <person name="Zhou Q."/>
            <person name="Hu M."/>
            <person name="Wang Y."/>
            <person name="Chen M."/>
            <person name="Xu Y."/>
            <person name="Jin H."/>
            <person name="Xiao X."/>
            <person name="Hu G."/>
            <person name="Bao F."/>
            <person name="Hu Y."/>
            <person name="Wan P."/>
            <person name="Li L."/>
            <person name="Deng X."/>
            <person name="Kuang T."/>
            <person name="Xiang C."/>
            <person name="Zhu J.K."/>
            <person name="Oliver M.J."/>
            <person name="He Y."/>
        </authorList>
    </citation>
    <scope>NUCLEOTIDE SEQUENCE [LARGE SCALE GENOMIC DNA]</scope>
    <source>
        <strain evidence="3">cv. XS01</strain>
    </source>
</reference>
<dbReference type="AlphaFoldDB" id="A0A2Z7D5S8"/>
<dbReference type="EMBL" id="KQ989046">
    <property type="protein sequence ID" value="KZV54982.1"/>
    <property type="molecule type" value="Genomic_DNA"/>
</dbReference>
<name>A0A2Z7D5S8_9LAMI</name>
<feature type="compositionally biased region" description="Low complexity" evidence="1">
    <location>
        <begin position="10"/>
        <end position="24"/>
    </location>
</feature>
<feature type="compositionally biased region" description="Polar residues" evidence="1">
    <location>
        <begin position="60"/>
        <end position="75"/>
    </location>
</feature>
<dbReference type="Proteomes" id="UP000250235">
    <property type="component" value="Unassembled WGS sequence"/>
</dbReference>
<organism evidence="2 3">
    <name type="scientific">Dorcoceras hygrometricum</name>
    <dbReference type="NCBI Taxonomy" id="472368"/>
    <lineage>
        <taxon>Eukaryota</taxon>
        <taxon>Viridiplantae</taxon>
        <taxon>Streptophyta</taxon>
        <taxon>Embryophyta</taxon>
        <taxon>Tracheophyta</taxon>
        <taxon>Spermatophyta</taxon>
        <taxon>Magnoliopsida</taxon>
        <taxon>eudicotyledons</taxon>
        <taxon>Gunneridae</taxon>
        <taxon>Pentapetalae</taxon>
        <taxon>asterids</taxon>
        <taxon>lamiids</taxon>
        <taxon>Lamiales</taxon>
        <taxon>Gesneriaceae</taxon>
        <taxon>Didymocarpoideae</taxon>
        <taxon>Trichosporeae</taxon>
        <taxon>Loxocarpinae</taxon>
        <taxon>Dorcoceras</taxon>
    </lineage>
</organism>
<dbReference type="OrthoDB" id="1434983at2759"/>
<accession>A0A2Z7D5S8</accession>
<evidence type="ECO:0000256" key="1">
    <source>
        <dbReference type="SAM" id="MobiDB-lite"/>
    </source>
</evidence>
<proteinExistence type="predicted"/>